<dbReference type="GO" id="GO:0046872">
    <property type="term" value="F:metal ion binding"/>
    <property type="evidence" value="ECO:0007669"/>
    <property type="project" value="UniProtKB-KW"/>
</dbReference>
<dbReference type="Pfam" id="PF06468">
    <property type="entry name" value="Spond_N"/>
    <property type="match status" value="1"/>
</dbReference>
<evidence type="ECO:0000313" key="15">
    <source>
        <dbReference type="EnsemblMetazoa" id="PPA16219.1"/>
    </source>
</evidence>
<reference evidence="15" key="2">
    <citation type="submission" date="2022-06" db="UniProtKB">
        <authorList>
            <consortium name="EnsemblMetazoa"/>
        </authorList>
    </citation>
    <scope>IDENTIFICATION</scope>
    <source>
        <strain evidence="15">PS312</strain>
    </source>
</reference>
<dbReference type="InterPro" id="IPR036880">
    <property type="entry name" value="Kunitz_BPTI_sf"/>
</dbReference>
<evidence type="ECO:0000256" key="1">
    <source>
        <dbReference type="ARBA" id="ARBA00004141"/>
    </source>
</evidence>
<feature type="transmembrane region" description="Helical" evidence="14">
    <location>
        <begin position="93"/>
        <end position="113"/>
    </location>
</feature>
<dbReference type="InterPro" id="IPR000884">
    <property type="entry name" value="TSP1_rpt"/>
</dbReference>
<dbReference type="Pfam" id="PF00014">
    <property type="entry name" value="Kunitz_BPTI"/>
    <property type="match status" value="1"/>
</dbReference>
<dbReference type="PROSITE" id="PS50092">
    <property type="entry name" value="TSP1"/>
    <property type="match status" value="5"/>
</dbReference>
<dbReference type="AlphaFoldDB" id="A0A2A6CTR8"/>
<dbReference type="PRINTS" id="PR00759">
    <property type="entry name" value="BASICPTASE"/>
</dbReference>
<evidence type="ECO:0000256" key="10">
    <source>
        <dbReference type="ARBA" id="ARBA00023157"/>
    </source>
</evidence>
<dbReference type="FunFam" id="4.10.410.10:FF:000051">
    <property type="entry name" value="CBN-SPON-1 protein"/>
    <property type="match status" value="1"/>
</dbReference>
<protein>
    <recommendedName>
        <fullName evidence="3">Spondin-1</fullName>
    </recommendedName>
    <alternativeName>
        <fullName evidence="12">F-spondin</fullName>
    </alternativeName>
</protein>
<evidence type="ECO:0000313" key="16">
    <source>
        <dbReference type="Proteomes" id="UP000005239"/>
    </source>
</evidence>
<dbReference type="Pfam" id="PF02014">
    <property type="entry name" value="Reeler"/>
    <property type="match status" value="1"/>
</dbReference>
<feature type="transmembrane region" description="Helical" evidence="14">
    <location>
        <begin position="120"/>
        <end position="140"/>
    </location>
</feature>
<evidence type="ECO:0000256" key="14">
    <source>
        <dbReference type="SAM" id="Phobius"/>
    </source>
</evidence>
<feature type="transmembrane region" description="Helical" evidence="14">
    <location>
        <begin position="146"/>
        <end position="168"/>
    </location>
</feature>
<keyword evidence="14" id="KW-0472">Membrane</keyword>
<dbReference type="SUPFAM" id="SSF103473">
    <property type="entry name" value="MFS general substrate transporter"/>
    <property type="match status" value="1"/>
</dbReference>
<dbReference type="PROSITE" id="PS00280">
    <property type="entry name" value="BPTI_KUNITZ_1"/>
    <property type="match status" value="1"/>
</dbReference>
<evidence type="ECO:0000256" key="11">
    <source>
        <dbReference type="ARBA" id="ARBA00023180"/>
    </source>
</evidence>
<evidence type="ECO:0000256" key="4">
    <source>
        <dbReference type="ARBA" id="ARBA00022525"/>
    </source>
</evidence>
<feature type="region of interest" description="Disordered" evidence="13">
    <location>
        <begin position="473"/>
        <end position="492"/>
    </location>
</feature>
<name>A0A2A6CTR8_PRIPA</name>
<feature type="transmembrane region" description="Helical" evidence="14">
    <location>
        <begin position="312"/>
        <end position="330"/>
    </location>
</feature>
<dbReference type="Gene3D" id="2.20.100.10">
    <property type="entry name" value="Thrombospondin type-1 (TSP1) repeat"/>
    <property type="match status" value="5"/>
</dbReference>
<dbReference type="PANTHER" id="PTHR11311:SF16">
    <property type="entry name" value="SPONDIN-1"/>
    <property type="match status" value="1"/>
</dbReference>
<dbReference type="FunFam" id="2.20.100.10:FF:000136">
    <property type="entry name" value="SPONdin (Extracellular matrix glycoprotein) family"/>
    <property type="match status" value="1"/>
</dbReference>
<dbReference type="InterPro" id="IPR044004">
    <property type="entry name" value="TSP1_spondin_dom"/>
</dbReference>
<dbReference type="InterPro" id="IPR051418">
    <property type="entry name" value="Spondin/Thrombospondin_T1"/>
</dbReference>
<feature type="transmembrane region" description="Helical" evidence="14">
    <location>
        <begin position="180"/>
        <end position="199"/>
    </location>
</feature>
<dbReference type="Gene3D" id="4.10.410.10">
    <property type="entry name" value="Pancreatic trypsin inhibitor Kunitz domain"/>
    <property type="match status" value="1"/>
</dbReference>
<keyword evidence="11" id="KW-0325">Glycoprotein</keyword>
<dbReference type="SUPFAM" id="SSF57362">
    <property type="entry name" value="BPTI-like"/>
    <property type="match status" value="1"/>
</dbReference>
<dbReference type="CDD" id="cd00109">
    <property type="entry name" value="Kunitz-type"/>
    <property type="match status" value="1"/>
</dbReference>
<evidence type="ECO:0000256" key="5">
    <source>
        <dbReference type="ARBA" id="ARBA00022530"/>
    </source>
</evidence>
<dbReference type="PANTHER" id="PTHR11311">
    <property type="entry name" value="SPONDIN"/>
    <property type="match status" value="1"/>
</dbReference>
<dbReference type="SUPFAM" id="SSF82895">
    <property type="entry name" value="TSP-1 type 1 repeat"/>
    <property type="match status" value="5"/>
</dbReference>
<evidence type="ECO:0000256" key="13">
    <source>
        <dbReference type="SAM" id="MobiDB-lite"/>
    </source>
</evidence>
<dbReference type="InterPro" id="IPR038678">
    <property type="entry name" value="Spondin_N_sf"/>
</dbReference>
<dbReference type="InterPro" id="IPR036259">
    <property type="entry name" value="MFS_trans_sf"/>
</dbReference>
<evidence type="ECO:0000256" key="7">
    <source>
        <dbReference type="ARBA" id="ARBA00022729"/>
    </source>
</evidence>
<dbReference type="Gene3D" id="2.60.40.4060">
    <property type="entry name" value="Reeler domain"/>
    <property type="match status" value="1"/>
</dbReference>
<feature type="transmembrane region" description="Helical" evidence="14">
    <location>
        <begin position="43"/>
        <end position="73"/>
    </location>
</feature>
<reference evidence="16" key="1">
    <citation type="journal article" date="2008" name="Nat. Genet.">
        <title>The Pristionchus pacificus genome provides a unique perspective on nematode lifestyle and parasitism.</title>
        <authorList>
            <person name="Dieterich C."/>
            <person name="Clifton S.W."/>
            <person name="Schuster L.N."/>
            <person name="Chinwalla A."/>
            <person name="Delehaunty K."/>
            <person name="Dinkelacker I."/>
            <person name="Fulton L."/>
            <person name="Fulton R."/>
            <person name="Godfrey J."/>
            <person name="Minx P."/>
            <person name="Mitreva M."/>
            <person name="Roeseler W."/>
            <person name="Tian H."/>
            <person name="Witte H."/>
            <person name="Yang S.P."/>
            <person name="Wilson R.K."/>
            <person name="Sommer R.J."/>
        </authorList>
    </citation>
    <scope>NUCLEOTIDE SEQUENCE [LARGE SCALE GENOMIC DNA]</scope>
    <source>
        <strain evidence="16">PS312</strain>
    </source>
</reference>
<keyword evidence="8" id="KW-0677">Repeat</keyword>
<keyword evidence="4" id="KW-0964">Secreted</keyword>
<dbReference type="GO" id="GO:0004867">
    <property type="term" value="F:serine-type endopeptidase inhibitor activity"/>
    <property type="evidence" value="ECO:0007669"/>
    <property type="project" value="InterPro"/>
</dbReference>
<accession>A0A2A6CTR8</accession>
<keyword evidence="9" id="KW-0130">Cell adhesion</keyword>
<dbReference type="PROSITE" id="PS50279">
    <property type="entry name" value="BPTI_KUNITZ_2"/>
    <property type="match status" value="1"/>
</dbReference>
<feature type="transmembrane region" description="Helical" evidence="14">
    <location>
        <begin position="435"/>
        <end position="464"/>
    </location>
</feature>
<keyword evidence="7" id="KW-0732">Signal</keyword>
<comment type="subcellular location">
    <subcellularLocation>
        <location evidence="1">Membrane</location>
        <topology evidence="1">Multi-pass membrane protein</topology>
    </subcellularLocation>
    <subcellularLocation>
        <location evidence="2">Secreted</location>
        <location evidence="2">Extracellular space</location>
        <location evidence="2">Extracellular matrix</location>
    </subcellularLocation>
</comment>
<dbReference type="Gene3D" id="1.20.1250.20">
    <property type="entry name" value="MFS general substrate transporter like domains"/>
    <property type="match status" value="2"/>
</dbReference>
<keyword evidence="14" id="KW-1133">Transmembrane helix</keyword>
<keyword evidence="14" id="KW-0812">Transmembrane</keyword>
<feature type="compositionally biased region" description="Basic and acidic residues" evidence="13">
    <location>
        <begin position="473"/>
        <end position="486"/>
    </location>
</feature>
<dbReference type="EnsemblMetazoa" id="PPA16219.1">
    <property type="protein sequence ID" value="PPA16219.1"/>
    <property type="gene ID" value="WBGene00105773"/>
</dbReference>
<dbReference type="InterPro" id="IPR011701">
    <property type="entry name" value="MFS"/>
</dbReference>
<dbReference type="PROSITE" id="PS50850">
    <property type="entry name" value="MFS"/>
    <property type="match status" value="1"/>
</dbReference>
<dbReference type="Gene3D" id="2.60.40.2130">
    <property type="entry name" value="F-spondin domain"/>
    <property type="match status" value="1"/>
</dbReference>
<dbReference type="GO" id="GO:0022857">
    <property type="term" value="F:transmembrane transporter activity"/>
    <property type="evidence" value="ECO:0007669"/>
    <property type="project" value="InterPro"/>
</dbReference>
<dbReference type="GO" id="GO:0031012">
    <property type="term" value="C:extracellular matrix"/>
    <property type="evidence" value="ECO:0000318"/>
    <property type="project" value="GO_Central"/>
</dbReference>
<evidence type="ECO:0000256" key="6">
    <source>
        <dbReference type="ARBA" id="ARBA00022723"/>
    </source>
</evidence>
<sequence>MNQDYPKPHRKLSDRAFSEPLIQFEKKIEDEEYIDLFGTRTRFVVMILVLMCLTSIWSNILSFNFAVICMAPTNGNSTKQRDSYMFSKSESSWITSVVALGALVANFPVVPVVNRLGTRMVFSVMGILSAVATLALPWAIRNGFSWILIMRALQGMSFAGNFTVIGAFCSRWTYFKQTGLFVAILVSYVQLSPAITMPVSGALCSAFSWPSVFYAHGFTTMLLFIVYGLFYRNNPQKHPFVGPAESRKISTGKAVEKKTVVPYTEILSTPAVWAVWAAAIGNFTAVNLMFLYSPTYLSAVLGLSTNSTGITAALPPFTQFLVKLICGVISDRIHCLTERGKLRLFNSIAFGGSATCFLLLACMGTETKTLNMLLLGGAAGILGCSTGGFYKAGPVISKQYSYFVTGNISLMLTLTMIVVPFIVSSLTPNNTQDEWRWVFVITAAVQITISAMRWLIFLLLLIAGANGQETCTRRPHEAKASGDRRPGNNGYAIEVSDAAGEDSQGTENIVPGEVYKISIRGWRTQYTVQTFRGFVLTAHLAEKNEEAVSERPAGKFELIRGGDARLAPVCRAAGVSHANLRPKTSIHVLWKAPEISTGCVVFRASVIESKYAWYSEESMLTKKICVKDGYTKVVPSDDPNQKCCACDQAKYELEFIGIWSKDTHPRDYPTLLHLTHFTDMLGGSHSRNYSLWKIGEPSTDGMKEIAEWGNTYTAEKEAKEKASELRTLMKIKGLWYPEVQGRTKSAFVVNKYHHLVSFATMFGPSPDWCVGLSSVNLCLPDCSWVGERSFDLLPFDAGTDDGETYMSPNQPAEPRHPVRWITTRDHKSSPFYDESTDEIPPLARVVLRRTEVVPSRCQSDKEYQVEAHNITNTSEDEEYRDRRECSMSEWEPWSLCSATCGKGIRMRSRVYLFPIKAQMFSCHRQTTERQFCNAKINECAESDTFNSKCATSSWGGWSACSVKCGHGYRSRNRTFLSPEACCYRGLVQGATHAQGSLRRFPSENGDDCSVTPDPLCQTTEWSEWSPCSTSCDEGVRIRTRLLFFIEHELRCSHVKLMEKDMCSLQSCRRFIEQNSDEICQEKKEEGQCKGVFPRYWYDTERGVCERFTFTGCKGNRNQFMTDEECKRACVSGYESGKAHVPNHQLISEFGQQGDVDDGGDPVPCDISEWSPWGNCSVTCGRGKKTRTRHIEVFPRNGGSACPNLLTQELHCTMPPCVLTGCRPGAWSRWSSCSVVCGDGHQFRRRRILKPHDIEDCGMLDREERACKGKCDHRV</sequence>
<feature type="transmembrane region" description="Helical" evidence="14">
    <location>
        <begin position="402"/>
        <end position="423"/>
    </location>
</feature>
<dbReference type="Proteomes" id="UP000005239">
    <property type="component" value="Unassembled WGS sequence"/>
</dbReference>
<dbReference type="FunFam" id="2.60.40.2130:FF:000002">
    <property type="entry name" value="Putative Spondin-1"/>
    <property type="match status" value="1"/>
</dbReference>
<keyword evidence="5" id="KW-0272">Extracellular matrix</keyword>
<dbReference type="CDD" id="cd08544">
    <property type="entry name" value="Reeler"/>
    <property type="match status" value="1"/>
</dbReference>
<dbReference type="GO" id="GO:0007155">
    <property type="term" value="P:cell adhesion"/>
    <property type="evidence" value="ECO:0000318"/>
    <property type="project" value="GO_Central"/>
</dbReference>
<keyword evidence="10" id="KW-1015">Disulfide bond</keyword>
<dbReference type="NCBIfam" id="NF038123">
    <property type="entry name" value="NF038123_dom"/>
    <property type="match status" value="1"/>
</dbReference>
<dbReference type="SMART" id="SM00209">
    <property type="entry name" value="TSP1"/>
    <property type="match status" value="5"/>
</dbReference>
<dbReference type="InterPro" id="IPR020901">
    <property type="entry name" value="Prtase_inh_Kunz-CS"/>
</dbReference>
<evidence type="ECO:0000256" key="2">
    <source>
        <dbReference type="ARBA" id="ARBA00004498"/>
    </source>
</evidence>
<dbReference type="Pfam" id="PF07690">
    <property type="entry name" value="MFS_1"/>
    <property type="match status" value="1"/>
</dbReference>
<feature type="transmembrane region" description="Helical" evidence="14">
    <location>
        <begin position="342"/>
        <end position="360"/>
    </location>
</feature>
<dbReference type="InterPro" id="IPR036383">
    <property type="entry name" value="TSP1_rpt_sf"/>
</dbReference>
<evidence type="ECO:0000256" key="9">
    <source>
        <dbReference type="ARBA" id="ARBA00022889"/>
    </source>
</evidence>
<evidence type="ECO:0000256" key="8">
    <source>
        <dbReference type="ARBA" id="ARBA00022737"/>
    </source>
</evidence>
<dbReference type="PROSITE" id="PS51020">
    <property type="entry name" value="SPONDIN"/>
    <property type="match status" value="1"/>
</dbReference>
<dbReference type="InterPro" id="IPR009465">
    <property type="entry name" value="Spondin_N"/>
</dbReference>
<dbReference type="InterPro" id="IPR042307">
    <property type="entry name" value="Reeler_sf"/>
</dbReference>
<dbReference type="InterPro" id="IPR002223">
    <property type="entry name" value="Kunitz_BPTI"/>
</dbReference>
<keyword evidence="16" id="KW-1185">Reference proteome</keyword>
<dbReference type="SMART" id="SM00131">
    <property type="entry name" value="KU"/>
    <property type="match status" value="1"/>
</dbReference>
<dbReference type="InterPro" id="IPR020846">
    <property type="entry name" value="MFS_dom"/>
</dbReference>
<organism evidence="15 16">
    <name type="scientific">Pristionchus pacificus</name>
    <name type="common">Parasitic nematode worm</name>
    <dbReference type="NCBI Taxonomy" id="54126"/>
    <lineage>
        <taxon>Eukaryota</taxon>
        <taxon>Metazoa</taxon>
        <taxon>Ecdysozoa</taxon>
        <taxon>Nematoda</taxon>
        <taxon>Chromadorea</taxon>
        <taxon>Rhabditida</taxon>
        <taxon>Rhabditina</taxon>
        <taxon>Diplogasteromorpha</taxon>
        <taxon>Diplogasteroidea</taxon>
        <taxon>Neodiplogasteridae</taxon>
        <taxon>Pristionchus</taxon>
    </lineage>
</organism>
<dbReference type="Pfam" id="PF19028">
    <property type="entry name" value="TSP1_spondin"/>
    <property type="match status" value="1"/>
</dbReference>
<keyword evidence="6" id="KW-0479">Metal-binding</keyword>
<evidence type="ECO:0000256" key="12">
    <source>
        <dbReference type="ARBA" id="ARBA00030964"/>
    </source>
</evidence>
<feature type="transmembrane region" description="Helical" evidence="14">
    <location>
        <begin position="211"/>
        <end position="230"/>
    </location>
</feature>
<dbReference type="Pfam" id="PF00090">
    <property type="entry name" value="TSP_1"/>
    <property type="match status" value="4"/>
</dbReference>
<accession>A0A8R1YJT3</accession>
<dbReference type="InterPro" id="IPR002861">
    <property type="entry name" value="Reeler_dom"/>
</dbReference>
<proteinExistence type="predicted"/>
<dbReference type="GO" id="GO:0016020">
    <property type="term" value="C:membrane"/>
    <property type="evidence" value="ECO:0007669"/>
    <property type="project" value="UniProtKB-SubCell"/>
</dbReference>
<feature type="transmembrane region" description="Helical" evidence="14">
    <location>
        <begin position="271"/>
        <end position="292"/>
    </location>
</feature>
<gene>
    <name evidence="15" type="primary">WBGene00105773</name>
</gene>
<dbReference type="PROSITE" id="PS51019">
    <property type="entry name" value="REELIN"/>
    <property type="match status" value="1"/>
</dbReference>
<evidence type="ECO:0000256" key="3">
    <source>
        <dbReference type="ARBA" id="ARBA00019594"/>
    </source>
</evidence>